<evidence type="ECO:0000313" key="3">
    <source>
        <dbReference type="Proteomes" id="UP000587070"/>
    </source>
</evidence>
<protein>
    <recommendedName>
        <fullName evidence="4">DUF3325 family protein</fullName>
    </recommendedName>
</protein>
<accession>A0A840G728</accession>
<sequence>MEKHFALYLVFFTCYAGLLAISLTMDRHHAQVLRGKPERSRRLALRLAGWSLLGLALWLCSLAWGWAIGPVAWFGLLSAAAFGLVFLLPYAPRFAPWLSIIGPLLALPPFYF</sequence>
<gene>
    <name evidence="2" type="ORF">GGD90_002070</name>
</gene>
<keyword evidence="1" id="KW-1133">Transmembrane helix</keyword>
<name>A0A840G728_RHOTE</name>
<dbReference type="OrthoDB" id="8797226at2"/>
<dbReference type="EMBL" id="JACIGE010000007">
    <property type="protein sequence ID" value="MBB4247685.1"/>
    <property type="molecule type" value="Genomic_DNA"/>
</dbReference>
<comment type="caution">
    <text evidence="2">The sequence shown here is derived from an EMBL/GenBank/DDBJ whole genome shotgun (WGS) entry which is preliminary data.</text>
</comment>
<dbReference type="AlphaFoldDB" id="A0A840G728"/>
<feature type="transmembrane region" description="Helical" evidence="1">
    <location>
        <begin position="6"/>
        <end position="23"/>
    </location>
</feature>
<dbReference type="Proteomes" id="UP000587070">
    <property type="component" value="Unassembled WGS sequence"/>
</dbReference>
<proteinExistence type="predicted"/>
<dbReference type="InterPro" id="IPR021762">
    <property type="entry name" value="DUF3325"/>
</dbReference>
<evidence type="ECO:0008006" key="4">
    <source>
        <dbReference type="Google" id="ProtNLM"/>
    </source>
</evidence>
<keyword evidence="1" id="KW-0812">Transmembrane</keyword>
<evidence type="ECO:0000256" key="1">
    <source>
        <dbReference type="SAM" id="Phobius"/>
    </source>
</evidence>
<organism evidence="2 3">
    <name type="scientific">Rhodocyclus tenuis</name>
    <name type="common">Rhodospirillum tenue</name>
    <dbReference type="NCBI Taxonomy" id="1066"/>
    <lineage>
        <taxon>Bacteria</taxon>
        <taxon>Pseudomonadati</taxon>
        <taxon>Pseudomonadota</taxon>
        <taxon>Betaproteobacteria</taxon>
        <taxon>Rhodocyclales</taxon>
        <taxon>Rhodocyclaceae</taxon>
        <taxon>Rhodocyclus</taxon>
    </lineage>
</organism>
<evidence type="ECO:0000313" key="2">
    <source>
        <dbReference type="EMBL" id="MBB4247685.1"/>
    </source>
</evidence>
<feature type="transmembrane region" description="Helical" evidence="1">
    <location>
        <begin position="43"/>
        <end position="64"/>
    </location>
</feature>
<keyword evidence="3" id="KW-1185">Reference proteome</keyword>
<reference evidence="2 3" key="1">
    <citation type="submission" date="2020-08" db="EMBL/GenBank/DDBJ databases">
        <title>Genome sequencing of Purple Non-Sulfur Bacteria from various extreme environments.</title>
        <authorList>
            <person name="Mayer M."/>
        </authorList>
    </citation>
    <scope>NUCLEOTIDE SEQUENCE [LARGE SCALE GENOMIC DNA]</scope>
    <source>
        <strain evidence="2 3">2761</strain>
    </source>
</reference>
<keyword evidence="1" id="KW-0472">Membrane</keyword>
<dbReference type="Pfam" id="PF11804">
    <property type="entry name" value="DUF3325"/>
    <property type="match status" value="1"/>
</dbReference>
<dbReference type="RefSeq" id="WP_153116657.1">
    <property type="nucleotide sequence ID" value="NZ_JACIGE010000007.1"/>
</dbReference>
<feature type="transmembrane region" description="Helical" evidence="1">
    <location>
        <begin position="70"/>
        <end position="87"/>
    </location>
</feature>